<evidence type="ECO:0000256" key="2">
    <source>
        <dbReference type="ARBA" id="ARBA00001946"/>
    </source>
</evidence>
<feature type="region of interest" description="Disordered" evidence="11">
    <location>
        <begin position="1"/>
        <end position="29"/>
    </location>
</feature>
<organism evidence="13 14">
    <name type="scientific">Chlamydomonas eustigma</name>
    <dbReference type="NCBI Taxonomy" id="1157962"/>
    <lineage>
        <taxon>Eukaryota</taxon>
        <taxon>Viridiplantae</taxon>
        <taxon>Chlorophyta</taxon>
        <taxon>core chlorophytes</taxon>
        <taxon>Chlorophyceae</taxon>
        <taxon>CS clade</taxon>
        <taxon>Chlamydomonadales</taxon>
        <taxon>Chlamydomonadaceae</taxon>
        <taxon>Chlamydomonas</taxon>
    </lineage>
</organism>
<dbReference type="InterPro" id="IPR005135">
    <property type="entry name" value="Endo/exonuclease/phosphatase"/>
</dbReference>
<dbReference type="GO" id="GO:0003697">
    <property type="term" value="F:single-stranded DNA binding"/>
    <property type="evidence" value="ECO:0007669"/>
    <property type="project" value="TreeGrafter"/>
</dbReference>
<comment type="caution">
    <text evidence="13">The sequence shown here is derived from an EMBL/GenBank/DDBJ whole genome shotgun (WGS) entry which is preliminary data.</text>
</comment>
<keyword evidence="4" id="KW-0540">Nuclease</keyword>
<evidence type="ECO:0000259" key="12">
    <source>
        <dbReference type="Pfam" id="PF03372"/>
    </source>
</evidence>
<evidence type="ECO:0000256" key="1">
    <source>
        <dbReference type="ARBA" id="ARBA00001936"/>
    </source>
</evidence>
<gene>
    <name evidence="13" type="ORF">CEUSTIGMA_g1154.t1</name>
</gene>
<comment type="cofactor">
    <cofactor evidence="2">
        <name>Mg(2+)</name>
        <dbReference type="ChEBI" id="CHEBI:18420"/>
    </cofactor>
</comment>
<dbReference type="InterPro" id="IPR036691">
    <property type="entry name" value="Endo/exonu/phosph_ase_sf"/>
</dbReference>
<dbReference type="GO" id="GO:0046872">
    <property type="term" value="F:metal ion binding"/>
    <property type="evidence" value="ECO:0007669"/>
    <property type="project" value="UniProtKB-KW"/>
</dbReference>
<evidence type="ECO:0000256" key="8">
    <source>
        <dbReference type="ARBA" id="ARBA00022842"/>
    </source>
</evidence>
<dbReference type="STRING" id="1157962.A0A250WSR9"/>
<keyword evidence="6" id="KW-0227">DNA damage</keyword>
<evidence type="ECO:0000256" key="4">
    <source>
        <dbReference type="ARBA" id="ARBA00022722"/>
    </source>
</evidence>
<evidence type="ECO:0000256" key="11">
    <source>
        <dbReference type="SAM" id="MobiDB-lite"/>
    </source>
</evidence>
<keyword evidence="8" id="KW-0460">Magnesium</keyword>
<dbReference type="Proteomes" id="UP000232323">
    <property type="component" value="Unassembled WGS sequence"/>
</dbReference>
<dbReference type="CDD" id="cd09080">
    <property type="entry name" value="TDP2"/>
    <property type="match status" value="1"/>
</dbReference>
<feature type="region of interest" description="Disordered" evidence="11">
    <location>
        <begin position="116"/>
        <end position="146"/>
    </location>
</feature>
<protein>
    <recommendedName>
        <fullName evidence="12">Endonuclease/exonuclease/phosphatase domain-containing protein</fullName>
    </recommendedName>
</protein>
<dbReference type="GO" id="GO:0005737">
    <property type="term" value="C:cytoplasm"/>
    <property type="evidence" value="ECO:0007669"/>
    <property type="project" value="TreeGrafter"/>
</dbReference>
<evidence type="ECO:0000256" key="6">
    <source>
        <dbReference type="ARBA" id="ARBA00022763"/>
    </source>
</evidence>
<dbReference type="SUPFAM" id="SSF56219">
    <property type="entry name" value="DNase I-like"/>
    <property type="match status" value="1"/>
</dbReference>
<name>A0A250WSR9_9CHLO</name>
<dbReference type="AlphaFoldDB" id="A0A250WSR9"/>
<dbReference type="GO" id="GO:0004518">
    <property type="term" value="F:nuclease activity"/>
    <property type="evidence" value="ECO:0007669"/>
    <property type="project" value="UniProtKB-KW"/>
</dbReference>
<proteinExistence type="predicted"/>
<dbReference type="GO" id="GO:0006302">
    <property type="term" value="P:double-strand break repair"/>
    <property type="evidence" value="ECO:0007669"/>
    <property type="project" value="TreeGrafter"/>
</dbReference>
<keyword evidence="14" id="KW-1185">Reference proteome</keyword>
<sequence>MGAEKWAESDEFVDLTDDGPSHASMTQESQRSEIMNFAANINKENVLLQSSLQRMRKVGDKRRHECTESLLCEQVEHVTLISDDEDQVSIRKGEHLGEHLQKRQRRILERSEVNAVGAEAEQRSSSEILQDKPSTINAENTTSEPPMNHELKALALLRESRKPRPAGPITESISGVSSSAGTHALQLHHIKRDPEEIPSLEAHPISPDGPSLQISILSYNVWFKEEVALEGRMQGLSQVIQDCGIPDFLLLQEVTHNMVKLWSCKPWWNLYSPSPVMQQRYFTMLLTKKETVSQSAPAAHMIYANSVMARSLQYVKASVHGVPIIVSTTHLESPTPPTHFYSKERVTQKQEAVGMLDTLAKTGGMDAVLAGDLNWAEERDGPLSLPHGWQDAWAVTSHPKGETGLTYDTHANPMLYKGGWRGGRLDRALCKLGNSFEVGSIELVGKTALPGVVYVGPRGRPSPVLPSDHFGLLMKLNVKPEVLRPGRMKRDGSLVQPLHHRLLSPAATGQGSTRRVSSTVTGILMPFTGVGRTLGAGGH</sequence>
<evidence type="ECO:0000256" key="3">
    <source>
        <dbReference type="ARBA" id="ARBA00004322"/>
    </source>
</evidence>
<dbReference type="OrthoDB" id="9975959at2759"/>
<evidence type="ECO:0000256" key="10">
    <source>
        <dbReference type="ARBA" id="ARBA00023242"/>
    </source>
</evidence>
<keyword evidence="7" id="KW-0378">Hydrolase</keyword>
<evidence type="ECO:0000256" key="5">
    <source>
        <dbReference type="ARBA" id="ARBA00022723"/>
    </source>
</evidence>
<dbReference type="Pfam" id="PF03372">
    <property type="entry name" value="Exo_endo_phos"/>
    <property type="match status" value="1"/>
</dbReference>
<dbReference type="Gene3D" id="3.60.10.10">
    <property type="entry name" value="Endonuclease/exonuclease/phosphatase"/>
    <property type="match status" value="1"/>
</dbReference>
<feature type="compositionally biased region" description="Polar residues" evidence="11">
    <location>
        <begin position="123"/>
        <end position="145"/>
    </location>
</feature>
<feature type="domain" description="Endonuclease/exonuclease/phosphatase" evidence="12">
    <location>
        <begin position="217"/>
        <end position="469"/>
    </location>
</feature>
<dbReference type="EMBL" id="BEGY01000004">
    <property type="protein sequence ID" value="GAX73702.1"/>
    <property type="molecule type" value="Genomic_DNA"/>
</dbReference>
<comment type="cofactor">
    <cofactor evidence="1">
        <name>Mn(2+)</name>
        <dbReference type="ChEBI" id="CHEBI:29035"/>
    </cofactor>
</comment>
<evidence type="ECO:0000256" key="9">
    <source>
        <dbReference type="ARBA" id="ARBA00023204"/>
    </source>
</evidence>
<evidence type="ECO:0000313" key="14">
    <source>
        <dbReference type="Proteomes" id="UP000232323"/>
    </source>
</evidence>
<keyword evidence="9" id="KW-0234">DNA repair</keyword>
<dbReference type="PANTHER" id="PTHR15822:SF4">
    <property type="entry name" value="TYROSYL-DNA PHOSPHODIESTERASE 2"/>
    <property type="match status" value="1"/>
</dbReference>
<dbReference type="InterPro" id="IPR051547">
    <property type="entry name" value="TDP2-like"/>
</dbReference>
<dbReference type="GO" id="GO:0070260">
    <property type="term" value="F:5'-tyrosyl-DNA phosphodiesterase activity"/>
    <property type="evidence" value="ECO:0007669"/>
    <property type="project" value="TreeGrafter"/>
</dbReference>
<evidence type="ECO:0000313" key="13">
    <source>
        <dbReference type="EMBL" id="GAX73702.1"/>
    </source>
</evidence>
<evidence type="ECO:0000256" key="7">
    <source>
        <dbReference type="ARBA" id="ARBA00022801"/>
    </source>
</evidence>
<reference evidence="13 14" key="1">
    <citation type="submission" date="2017-08" db="EMBL/GenBank/DDBJ databases">
        <title>Acidophilic green algal genome provides insights into adaptation to an acidic environment.</title>
        <authorList>
            <person name="Hirooka S."/>
            <person name="Hirose Y."/>
            <person name="Kanesaki Y."/>
            <person name="Higuchi S."/>
            <person name="Fujiwara T."/>
            <person name="Onuma R."/>
            <person name="Era A."/>
            <person name="Ohbayashi R."/>
            <person name="Uzuka A."/>
            <person name="Nozaki H."/>
            <person name="Yoshikawa H."/>
            <person name="Miyagishima S.Y."/>
        </authorList>
    </citation>
    <scope>NUCLEOTIDE SEQUENCE [LARGE SCALE GENOMIC DNA]</scope>
    <source>
        <strain evidence="13 14">NIES-2499</strain>
    </source>
</reference>
<accession>A0A250WSR9</accession>
<keyword evidence="5" id="KW-0479">Metal-binding</keyword>
<comment type="subcellular location">
    <subcellularLocation>
        <location evidence="3">Nucleus</location>
        <location evidence="3">PML body</location>
    </subcellularLocation>
</comment>
<keyword evidence="10" id="KW-0539">Nucleus</keyword>
<dbReference type="PANTHER" id="PTHR15822">
    <property type="entry name" value="TRAF AND TNF RECEPTOR-ASSOCIATED PROTEIN"/>
    <property type="match status" value="1"/>
</dbReference>